<evidence type="ECO:0000313" key="3">
    <source>
        <dbReference type="Proteomes" id="UP000027195"/>
    </source>
</evidence>
<gene>
    <name evidence="2" type="ORF">BOTBODRAFT_38574</name>
</gene>
<dbReference type="EMBL" id="KL198102">
    <property type="protein sequence ID" value="KDQ07677.1"/>
    <property type="molecule type" value="Genomic_DNA"/>
</dbReference>
<proteinExistence type="predicted"/>
<feature type="compositionally biased region" description="Polar residues" evidence="1">
    <location>
        <begin position="104"/>
        <end position="118"/>
    </location>
</feature>
<reference evidence="3" key="1">
    <citation type="journal article" date="2014" name="Proc. Natl. Acad. Sci. U.S.A.">
        <title>Extensive sampling of basidiomycete genomes demonstrates inadequacy of the white-rot/brown-rot paradigm for wood decay fungi.</title>
        <authorList>
            <person name="Riley R."/>
            <person name="Salamov A.A."/>
            <person name="Brown D.W."/>
            <person name="Nagy L.G."/>
            <person name="Floudas D."/>
            <person name="Held B.W."/>
            <person name="Levasseur A."/>
            <person name="Lombard V."/>
            <person name="Morin E."/>
            <person name="Otillar R."/>
            <person name="Lindquist E.A."/>
            <person name="Sun H."/>
            <person name="LaButti K.M."/>
            <person name="Schmutz J."/>
            <person name="Jabbour D."/>
            <person name="Luo H."/>
            <person name="Baker S.E."/>
            <person name="Pisabarro A.G."/>
            <person name="Walton J.D."/>
            <person name="Blanchette R.A."/>
            <person name="Henrissat B."/>
            <person name="Martin F."/>
            <person name="Cullen D."/>
            <person name="Hibbett D.S."/>
            <person name="Grigoriev I.V."/>
        </authorList>
    </citation>
    <scope>NUCLEOTIDE SEQUENCE [LARGE SCALE GENOMIC DNA]</scope>
    <source>
        <strain evidence="3">FD-172 SS1</strain>
    </source>
</reference>
<dbReference type="AlphaFoldDB" id="A0A067M716"/>
<dbReference type="Proteomes" id="UP000027195">
    <property type="component" value="Unassembled WGS sequence"/>
</dbReference>
<sequence length="154" mass="17369">MTPAGDNDDGDSVDTTCVVSVNVKKKKSDAVVSENGKRECEKRQIDRDRNRIWISPVSKYPRFGGGIPGSGSASGSDRRLQPGRENMKMMKGRVWPMGRREDQGPSTSPDKSINQHQNRIMADSGERVKVRERDNSNRKRKRDTWDVSISLRIP</sequence>
<feature type="region of interest" description="Disordered" evidence="1">
    <location>
        <begin position="58"/>
        <end position="154"/>
    </location>
</feature>
<feature type="compositionally biased region" description="Basic and acidic residues" evidence="1">
    <location>
        <begin position="76"/>
        <end position="88"/>
    </location>
</feature>
<dbReference type="InParanoid" id="A0A067M716"/>
<evidence type="ECO:0000256" key="1">
    <source>
        <dbReference type="SAM" id="MobiDB-lite"/>
    </source>
</evidence>
<dbReference type="HOGENOM" id="CLU_1703942_0_0_1"/>
<protein>
    <submittedName>
        <fullName evidence="2">Uncharacterized protein</fullName>
    </submittedName>
</protein>
<accession>A0A067M716</accession>
<keyword evidence="3" id="KW-1185">Reference proteome</keyword>
<organism evidence="2 3">
    <name type="scientific">Botryobasidium botryosum (strain FD-172 SS1)</name>
    <dbReference type="NCBI Taxonomy" id="930990"/>
    <lineage>
        <taxon>Eukaryota</taxon>
        <taxon>Fungi</taxon>
        <taxon>Dikarya</taxon>
        <taxon>Basidiomycota</taxon>
        <taxon>Agaricomycotina</taxon>
        <taxon>Agaricomycetes</taxon>
        <taxon>Cantharellales</taxon>
        <taxon>Botryobasidiaceae</taxon>
        <taxon>Botryobasidium</taxon>
    </lineage>
</organism>
<feature type="compositionally biased region" description="Basic and acidic residues" evidence="1">
    <location>
        <begin position="124"/>
        <end position="137"/>
    </location>
</feature>
<evidence type="ECO:0000313" key="2">
    <source>
        <dbReference type="EMBL" id="KDQ07677.1"/>
    </source>
</evidence>
<name>A0A067M716_BOTB1</name>